<reference evidence="2" key="2">
    <citation type="submission" date="2021-02" db="EMBL/GenBank/DDBJ databases">
        <authorList>
            <person name="Kimball J.A."/>
            <person name="Haas M.W."/>
            <person name="Macchietto M."/>
            <person name="Kono T."/>
            <person name="Duquette J."/>
            <person name="Shao M."/>
        </authorList>
    </citation>
    <scope>NUCLEOTIDE SEQUENCE</scope>
    <source>
        <tissue evidence="2">Fresh leaf tissue</tissue>
    </source>
</reference>
<gene>
    <name evidence="2" type="ORF">GUJ93_ZPchr0004g39604</name>
</gene>
<proteinExistence type="predicted"/>
<keyword evidence="1" id="KW-0472">Membrane</keyword>
<name>A0A8J5SHF2_ZIZPA</name>
<evidence type="ECO:0000313" key="3">
    <source>
        <dbReference type="Proteomes" id="UP000729402"/>
    </source>
</evidence>
<dbReference type="AlphaFoldDB" id="A0A8J5SHF2"/>
<evidence type="ECO:0000313" key="2">
    <source>
        <dbReference type="EMBL" id="KAG8065714.1"/>
    </source>
</evidence>
<dbReference type="Proteomes" id="UP000729402">
    <property type="component" value="Unassembled WGS sequence"/>
</dbReference>
<keyword evidence="3" id="KW-1185">Reference proteome</keyword>
<organism evidence="2 3">
    <name type="scientific">Zizania palustris</name>
    <name type="common">Northern wild rice</name>
    <dbReference type="NCBI Taxonomy" id="103762"/>
    <lineage>
        <taxon>Eukaryota</taxon>
        <taxon>Viridiplantae</taxon>
        <taxon>Streptophyta</taxon>
        <taxon>Embryophyta</taxon>
        <taxon>Tracheophyta</taxon>
        <taxon>Spermatophyta</taxon>
        <taxon>Magnoliopsida</taxon>
        <taxon>Liliopsida</taxon>
        <taxon>Poales</taxon>
        <taxon>Poaceae</taxon>
        <taxon>BOP clade</taxon>
        <taxon>Oryzoideae</taxon>
        <taxon>Oryzeae</taxon>
        <taxon>Zizaniinae</taxon>
        <taxon>Zizania</taxon>
    </lineage>
</organism>
<keyword evidence="1" id="KW-1133">Transmembrane helix</keyword>
<dbReference type="EMBL" id="JAAALK010000285">
    <property type="protein sequence ID" value="KAG8065714.1"/>
    <property type="molecule type" value="Genomic_DNA"/>
</dbReference>
<reference evidence="2" key="1">
    <citation type="journal article" date="2021" name="bioRxiv">
        <title>Whole Genome Assembly and Annotation of Northern Wild Rice, Zizania palustris L., Supports a Whole Genome Duplication in the Zizania Genus.</title>
        <authorList>
            <person name="Haas M."/>
            <person name="Kono T."/>
            <person name="Macchietto M."/>
            <person name="Millas R."/>
            <person name="McGilp L."/>
            <person name="Shao M."/>
            <person name="Duquette J."/>
            <person name="Hirsch C.N."/>
            <person name="Kimball J."/>
        </authorList>
    </citation>
    <scope>NUCLEOTIDE SEQUENCE</scope>
    <source>
        <tissue evidence="2">Fresh leaf tissue</tissue>
    </source>
</reference>
<feature type="transmembrane region" description="Helical" evidence="1">
    <location>
        <begin position="38"/>
        <end position="60"/>
    </location>
</feature>
<accession>A0A8J5SHF2</accession>
<comment type="caution">
    <text evidence="2">The sequence shown here is derived from an EMBL/GenBank/DDBJ whole genome shotgun (WGS) entry which is preliminary data.</text>
</comment>
<evidence type="ECO:0000256" key="1">
    <source>
        <dbReference type="SAM" id="Phobius"/>
    </source>
</evidence>
<protein>
    <submittedName>
        <fullName evidence="2">Uncharacterized protein</fullName>
    </submittedName>
</protein>
<keyword evidence="1" id="KW-0812">Transmembrane</keyword>
<sequence length="73" mass="7541">MVWWRSGGAWPSDAAGVGTGRQSTTTVEVLYGSTTPIASVYGVLGLFTFGISSGLFLPIIRYSAPHVASSSCG</sequence>